<feature type="region of interest" description="Disordered" evidence="1">
    <location>
        <begin position="307"/>
        <end position="345"/>
    </location>
</feature>
<keyword evidence="4" id="KW-1185">Reference proteome</keyword>
<keyword evidence="2" id="KW-1133">Transmembrane helix</keyword>
<feature type="compositionally biased region" description="Pro residues" evidence="1">
    <location>
        <begin position="100"/>
        <end position="113"/>
    </location>
</feature>
<dbReference type="OrthoDB" id="3763497at2"/>
<dbReference type="STRING" id="380248.SAMN05216251_108309"/>
<evidence type="ECO:0000256" key="1">
    <source>
        <dbReference type="SAM" id="MobiDB-lite"/>
    </source>
</evidence>
<evidence type="ECO:0000313" key="3">
    <source>
        <dbReference type="EMBL" id="SFF13251.1"/>
    </source>
</evidence>
<gene>
    <name evidence="3" type="ORF">SAMN05216251_108309</name>
</gene>
<name>A0A1I2G9D3_9ACTN</name>
<proteinExistence type="predicted"/>
<feature type="compositionally biased region" description="Low complexity" evidence="1">
    <location>
        <begin position="318"/>
        <end position="337"/>
    </location>
</feature>
<feature type="transmembrane region" description="Helical" evidence="2">
    <location>
        <begin position="283"/>
        <end position="303"/>
    </location>
</feature>
<feature type="region of interest" description="Disordered" evidence="1">
    <location>
        <begin position="1"/>
        <end position="279"/>
    </location>
</feature>
<reference evidence="3 4" key="1">
    <citation type="submission" date="2016-10" db="EMBL/GenBank/DDBJ databases">
        <authorList>
            <person name="de Groot N.N."/>
        </authorList>
    </citation>
    <scope>NUCLEOTIDE SEQUENCE [LARGE SCALE GENOMIC DNA]</scope>
    <source>
        <strain evidence="3 4">CGMCC 4.3510</strain>
    </source>
</reference>
<feature type="compositionally biased region" description="Low complexity" evidence="1">
    <location>
        <begin position="241"/>
        <end position="255"/>
    </location>
</feature>
<dbReference type="RefSeq" id="WP_093714268.1">
    <property type="nucleotide sequence ID" value="NZ_FONG01000008.1"/>
</dbReference>
<feature type="compositionally biased region" description="Polar residues" evidence="1">
    <location>
        <begin position="452"/>
        <end position="468"/>
    </location>
</feature>
<dbReference type="Proteomes" id="UP000199323">
    <property type="component" value="Unassembled WGS sequence"/>
</dbReference>
<feature type="compositionally biased region" description="Basic and acidic residues" evidence="1">
    <location>
        <begin position="260"/>
        <end position="276"/>
    </location>
</feature>
<feature type="compositionally biased region" description="Low complexity" evidence="1">
    <location>
        <begin position="153"/>
        <end position="189"/>
    </location>
</feature>
<dbReference type="EMBL" id="FONG01000008">
    <property type="protein sequence ID" value="SFF13251.1"/>
    <property type="molecule type" value="Genomic_DNA"/>
</dbReference>
<feature type="region of interest" description="Disordered" evidence="1">
    <location>
        <begin position="447"/>
        <end position="470"/>
    </location>
</feature>
<dbReference type="AlphaFoldDB" id="A0A1I2G9D3"/>
<protein>
    <submittedName>
        <fullName evidence="3">Uncharacterized protein</fullName>
    </submittedName>
</protein>
<keyword evidence="2" id="KW-0812">Transmembrane</keyword>
<evidence type="ECO:0000256" key="2">
    <source>
        <dbReference type="SAM" id="Phobius"/>
    </source>
</evidence>
<feature type="compositionally biased region" description="Gly residues" evidence="1">
    <location>
        <begin position="190"/>
        <end position="201"/>
    </location>
</feature>
<sequence length="495" mass="51677">MHSDGRDEETPEAYRGVVLPAGRQQPPVPYGEHVQPAGGTPWGDPAPQAMPEAADATQMLPPYPGGNPGAQNPVPVADATQMLPPYPGGDPGMQHAAGPGPVPPLPPVPPQAPQIPAQAPAQPLIPQMPAPAEATQALPLSIFQDREEEPPYGGQQQAHQGYGQQSYDAYGQQTQGYEQQYGADPYGQGQSQGQGQGGQSGGYEQPQQSPVHDSDYDHLFRNDVPGPEPLRQRIIQPPSAQQQQQQQQQQYGGQPPYDPGYDRDYGYDDGRDDEPRRKKSPGVVIGIVVAGCVVAGLVVGALMTGGGGGGGDKTDNTAAKSSVTPSASASGSASDSAEPTVDAAAKQQAQGLDALLKTSGNSRSSVIAAVESVKNCKNLGPAAADLRAAAGQRTGLVTQLKALPVDKLPDHAALTVALTKAWQASAAADTHYAAWGDQAAHNHTVCKGGHARSTNEAQAGNRESGTATEQKKHAVKLWNTIAKQYGLTQRQYSQL</sequence>
<accession>A0A1I2G9D3</accession>
<keyword evidence="2" id="KW-0472">Membrane</keyword>
<feature type="compositionally biased region" description="Acidic residues" evidence="1">
    <location>
        <begin position="1"/>
        <end position="11"/>
    </location>
</feature>
<organism evidence="3 4">
    <name type="scientific">Actinacidiphila alni</name>
    <dbReference type="NCBI Taxonomy" id="380248"/>
    <lineage>
        <taxon>Bacteria</taxon>
        <taxon>Bacillati</taxon>
        <taxon>Actinomycetota</taxon>
        <taxon>Actinomycetes</taxon>
        <taxon>Kitasatosporales</taxon>
        <taxon>Streptomycetaceae</taxon>
        <taxon>Actinacidiphila</taxon>
    </lineage>
</organism>
<evidence type="ECO:0000313" key="4">
    <source>
        <dbReference type="Proteomes" id="UP000199323"/>
    </source>
</evidence>
<feature type="compositionally biased region" description="Low complexity" evidence="1">
    <location>
        <begin position="114"/>
        <end position="132"/>
    </location>
</feature>
<feature type="compositionally biased region" description="Basic and acidic residues" evidence="1">
    <location>
        <begin position="212"/>
        <end position="221"/>
    </location>
</feature>